<organism evidence="3 4">
    <name type="scientific">Agromyces bauzanensis</name>
    <dbReference type="NCBI Taxonomy" id="1308924"/>
    <lineage>
        <taxon>Bacteria</taxon>
        <taxon>Bacillati</taxon>
        <taxon>Actinomycetota</taxon>
        <taxon>Actinomycetes</taxon>
        <taxon>Micrococcales</taxon>
        <taxon>Microbacteriaceae</taxon>
        <taxon>Agromyces</taxon>
    </lineage>
</organism>
<keyword evidence="2" id="KW-0812">Transmembrane</keyword>
<evidence type="ECO:0000313" key="3">
    <source>
        <dbReference type="EMBL" id="GGJ79396.1"/>
    </source>
</evidence>
<feature type="transmembrane region" description="Helical" evidence="2">
    <location>
        <begin position="9"/>
        <end position="31"/>
    </location>
</feature>
<proteinExistence type="predicted"/>
<name>A0A917UR56_9MICO</name>
<accession>A0A917UR56</accession>
<keyword evidence="4" id="KW-1185">Reference proteome</keyword>
<dbReference type="EMBL" id="BMMD01000008">
    <property type="protein sequence ID" value="GGJ79396.1"/>
    <property type="molecule type" value="Genomic_DNA"/>
</dbReference>
<feature type="compositionally biased region" description="Basic and acidic residues" evidence="1">
    <location>
        <begin position="165"/>
        <end position="184"/>
    </location>
</feature>
<feature type="transmembrane region" description="Helical" evidence="2">
    <location>
        <begin position="71"/>
        <end position="92"/>
    </location>
</feature>
<keyword evidence="2" id="KW-0472">Membrane</keyword>
<keyword evidence="2" id="KW-1133">Transmembrane helix</keyword>
<comment type="caution">
    <text evidence="3">The sequence shown here is derived from an EMBL/GenBank/DDBJ whole genome shotgun (WGS) entry which is preliminary data.</text>
</comment>
<dbReference type="Proteomes" id="UP000636956">
    <property type="component" value="Unassembled WGS sequence"/>
</dbReference>
<evidence type="ECO:0000256" key="2">
    <source>
        <dbReference type="SAM" id="Phobius"/>
    </source>
</evidence>
<reference evidence="3" key="1">
    <citation type="journal article" date="2014" name="Int. J. Syst. Evol. Microbiol.">
        <title>Complete genome sequence of Corynebacterium casei LMG S-19264T (=DSM 44701T), isolated from a smear-ripened cheese.</title>
        <authorList>
            <consortium name="US DOE Joint Genome Institute (JGI-PGF)"/>
            <person name="Walter F."/>
            <person name="Albersmeier A."/>
            <person name="Kalinowski J."/>
            <person name="Ruckert C."/>
        </authorList>
    </citation>
    <scope>NUCLEOTIDE SEQUENCE</scope>
    <source>
        <strain evidence="3">CGMCC 1.8984</strain>
    </source>
</reference>
<evidence type="ECO:0000256" key="1">
    <source>
        <dbReference type="SAM" id="MobiDB-lite"/>
    </source>
</evidence>
<reference evidence="3" key="2">
    <citation type="submission" date="2020-09" db="EMBL/GenBank/DDBJ databases">
        <authorList>
            <person name="Sun Q."/>
            <person name="Zhou Y."/>
        </authorList>
    </citation>
    <scope>NUCLEOTIDE SEQUENCE</scope>
    <source>
        <strain evidence="3">CGMCC 1.8984</strain>
    </source>
</reference>
<dbReference type="AlphaFoldDB" id="A0A917UR56"/>
<gene>
    <name evidence="3" type="ORF">GCM10011372_17170</name>
</gene>
<feature type="transmembrane region" description="Helical" evidence="2">
    <location>
        <begin position="98"/>
        <end position="119"/>
    </location>
</feature>
<feature type="region of interest" description="Disordered" evidence="1">
    <location>
        <begin position="139"/>
        <end position="184"/>
    </location>
</feature>
<evidence type="ECO:0000313" key="4">
    <source>
        <dbReference type="Proteomes" id="UP000636956"/>
    </source>
</evidence>
<protein>
    <submittedName>
        <fullName evidence="3">Uncharacterized protein</fullName>
    </submittedName>
</protein>
<sequence length="184" mass="19926">MAMLIRRAFLWWLVAAAVVLPIWLGVGWVTFGRGGWGTLGLVITVPITFITLAVVALLVRIRPTVRADRAASWMDVGVVGALHAAVIGIGFYGDSGAFFGVMAILLAIVAFWSSVWQLISDGAKRMEATMVEFERLAAEQTGQGSGDTASRPFTRVDEEIIVIQERTERTERTDGGGERTDSGQ</sequence>
<feature type="transmembrane region" description="Helical" evidence="2">
    <location>
        <begin position="37"/>
        <end position="59"/>
    </location>
</feature>